<evidence type="ECO:0000313" key="2">
    <source>
        <dbReference type="Proteomes" id="UP000011864"/>
    </source>
</evidence>
<dbReference type="RefSeq" id="WP_007642180.1">
    <property type="nucleotide sequence ID" value="NC_020514.1"/>
</dbReference>
<reference evidence="1 2" key="1">
    <citation type="journal article" date="2013" name="Genome Announc.">
        <title>Complete Genome Sequence of Glaciecola psychrophila Strain 170T.</title>
        <authorList>
            <person name="Yin J."/>
            <person name="Chen J."/>
            <person name="Liu G."/>
            <person name="Yu Y."/>
            <person name="Song L."/>
            <person name="Wang X."/>
            <person name="Qu X."/>
        </authorList>
    </citation>
    <scope>NUCLEOTIDE SEQUENCE [LARGE SCALE GENOMIC DNA]</scope>
    <source>
        <strain evidence="1 2">170</strain>
    </source>
</reference>
<evidence type="ECO:0000313" key="1">
    <source>
        <dbReference type="EMBL" id="AGH43662.1"/>
    </source>
</evidence>
<dbReference type="AlphaFoldDB" id="K7AGK2"/>
<proteinExistence type="predicted"/>
<dbReference type="EMBL" id="CP003837">
    <property type="protein sequence ID" value="AGH43662.1"/>
    <property type="molecule type" value="Genomic_DNA"/>
</dbReference>
<keyword evidence="2" id="KW-1185">Reference proteome</keyword>
<dbReference type="HOGENOM" id="CLU_3120828_0_0_6"/>
<name>K7AGK2_9ALTE</name>
<organism evidence="1 2">
    <name type="scientific">Paraglaciecola psychrophila 170</name>
    <dbReference type="NCBI Taxonomy" id="1129794"/>
    <lineage>
        <taxon>Bacteria</taxon>
        <taxon>Pseudomonadati</taxon>
        <taxon>Pseudomonadota</taxon>
        <taxon>Gammaproteobacteria</taxon>
        <taxon>Alteromonadales</taxon>
        <taxon>Alteromonadaceae</taxon>
        <taxon>Paraglaciecola</taxon>
    </lineage>
</organism>
<dbReference type="Proteomes" id="UP000011864">
    <property type="component" value="Chromosome"/>
</dbReference>
<accession>K7AGK2</accession>
<gene>
    <name evidence="1" type="ORF">C427_1553</name>
</gene>
<dbReference type="KEGG" id="gps:C427_1553"/>
<protein>
    <submittedName>
        <fullName evidence="1">Uncharacterized protein</fullName>
    </submittedName>
</protein>
<dbReference type="PATRIC" id="fig|1129794.4.peg.1539"/>
<sequence>MQVLNQKWTPQRSTLDINRFKTRPMENDCGTALIRCDNSGGKEYSVIDAP</sequence>